<dbReference type="Proteomes" id="UP001595823">
    <property type="component" value="Unassembled WGS sequence"/>
</dbReference>
<keyword evidence="2" id="KW-1185">Reference proteome</keyword>
<organism evidence="1 2">
    <name type="scientific">Salininema proteolyticum</name>
    <dbReference type="NCBI Taxonomy" id="1607685"/>
    <lineage>
        <taxon>Bacteria</taxon>
        <taxon>Bacillati</taxon>
        <taxon>Actinomycetota</taxon>
        <taxon>Actinomycetes</taxon>
        <taxon>Glycomycetales</taxon>
        <taxon>Glycomycetaceae</taxon>
        <taxon>Salininema</taxon>
    </lineage>
</organism>
<gene>
    <name evidence="1" type="ORF">ACFPET_12800</name>
</gene>
<accession>A0ABV8U093</accession>
<proteinExistence type="predicted"/>
<sequence length="79" mass="9131">MSAGQDRHVVDDGDQRWQVRRITGEAAEKAYRCPGCDLIIPSGKAHVVAWDDSGDGEDRRHWHEGCWNARHRRRPGHFR</sequence>
<protein>
    <recommendedName>
        <fullName evidence="3">ATP/GTP-binding protein</fullName>
    </recommendedName>
</protein>
<name>A0ABV8U093_9ACTN</name>
<dbReference type="EMBL" id="JBHSDK010000015">
    <property type="protein sequence ID" value="MFC4336083.1"/>
    <property type="molecule type" value="Genomic_DNA"/>
</dbReference>
<dbReference type="RefSeq" id="WP_380621558.1">
    <property type="nucleotide sequence ID" value="NZ_JBHSDK010000015.1"/>
</dbReference>
<evidence type="ECO:0000313" key="2">
    <source>
        <dbReference type="Proteomes" id="UP001595823"/>
    </source>
</evidence>
<evidence type="ECO:0000313" key="1">
    <source>
        <dbReference type="EMBL" id="MFC4336083.1"/>
    </source>
</evidence>
<reference evidence="2" key="1">
    <citation type="journal article" date="2019" name="Int. J. Syst. Evol. Microbiol.">
        <title>The Global Catalogue of Microorganisms (GCM) 10K type strain sequencing project: providing services to taxonomists for standard genome sequencing and annotation.</title>
        <authorList>
            <consortium name="The Broad Institute Genomics Platform"/>
            <consortium name="The Broad Institute Genome Sequencing Center for Infectious Disease"/>
            <person name="Wu L."/>
            <person name="Ma J."/>
        </authorList>
    </citation>
    <scope>NUCLEOTIDE SEQUENCE [LARGE SCALE GENOMIC DNA]</scope>
    <source>
        <strain evidence="2">IBRC-M 10908</strain>
    </source>
</reference>
<evidence type="ECO:0008006" key="3">
    <source>
        <dbReference type="Google" id="ProtNLM"/>
    </source>
</evidence>
<comment type="caution">
    <text evidence="1">The sequence shown here is derived from an EMBL/GenBank/DDBJ whole genome shotgun (WGS) entry which is preliminary data.</text>
</comment>